<name>A0A392SL34_9FABA</name>
<accession>A0A392SL34</accession>
<protein>
    <submittedName>
        <fullName evidence="1">Uncharacterized protein</fullName>
    </submittedName>
</protein>
<evidence type="ECO:0000313" key="2">
    <source>
        <dbReference type="Proteomes" id="UP000265520"/>
    </source>
</evidence>
<dbReference type="Proteomes" id="UP000265520">
    <property type="component" value="Unassembled WGS sequence"/>
</dbReference>
<comment type="caution">
    <text evidence="1">The sequence shown here is derived from an EMBL/GenBank/DDBJ whole genome shotgun (WGS) entry which is preliminary data.</text>
</comment>
<dbReference type="AlphaFoldDB" id="A0A392SL34"/>
<dbReference type="EMBL" id="LXQA010389907">
    <property type="protein sequence ID" value="MCI48675.1"/>
    <property type="molecule type" value="Genomic_DNA"/>
</dbReference>
<proteinExistence type="predicted"/>
<sequence>TCLMRFLRGFGLKPPQNFMFYVLSPGDVLDVTRRGGGEEVAGARLMSPITGKLYVDESLSVARRA</sequence>
<organism evidence="1 2">
    <name type="scientific">Trifolium medium</name>
    <dbReference type="NCBI Taxonomy" id="97028"/>
    <lineage>
        <taxon>Eukaryota</taxon>
        <taxon>Viridiplantae</taxon>
        <taxon>Streptophyta</taxon>
        <taxon>Embryophyta</taxon>
        <taxon>Tracheophyta</taxon>
        <taxon>Spermatophyta</taxon>
        <taxon>Magnoliopsida</taxon>
        <taxon>eudicotyledons</taxon>
        <taxon>Gunneridae</taxon>
        <taxon>Pentapetalae</taxon>
        <taxon>rosids</taxon>
        <taxon>fabids</taxon>
        <taxon>Fabales</taxon>
        <taxon>Fabaceae</taxon>
        <taxon>Papilionoideae</taxon>
        <taxon>50 kb inversion clade</taxon>
        <taxon>NPAAA clade</taxon>
        <taxon>Hologalegina</taxon>
        <taxon>IRL clade</taxon>
        <taxon>Trifolieae</taxon>
        <taxon>Trifolium</taxon>
    </lineage>
</organism>
<evidence type="ECO:0000313" key="1">
    <source>
        <dbReference type="EMBL" id="MCI48675.1"/>
    </source>
</evidence>
<feature type="non-terminal residue" evidence="1">
    <location>
        <position position="1"/>
    </location>
</feature>
<reference evidence="1 2" key="1">
    <citation type="journal article" date="2018" name="Front. Plant Sci.">
        <title>Red Clover (Trifolium pratense) and Zigzag Clover (T. medium) - A Picture of Genomic Similarities and Differences.</title>
        <authorList>
            <person name="Dluhosova J."/>
            <person name="Istvanek J."/>
            <person name="Nedelnik J."/>
            <person name="Repkova J."/>
        </authorList>
    </citation>
    <scope>NUCLEOTIDE SEQUENCE [LARGE SCALE GENOMIC DNA]</scope>
    <source>
        <strain evidence="2">cv. 10/8</strain>
        <tissue evidence="1">Leaf</tissue>
    </source>
</reference>
<keyword evidence="2" id="KW-1185">Reference proteome</keyword>